<comment type="caution">
    <text evidence="11">The sequence shown here is derived from an EMBL/GenBank/DDBJ whole genome shotgun (WGS) entry which is preliminary data.</text>
</comment>
<keyword evidence="6 10" id="KW-1133">Transmembrane helix</keyword>
<dbReference type="OrthoDB" id="10259681at2759"/>
<proteinExistence type="inferred from homology"/>
<dbReference type="GO" id="GO:0030148">
    <property type="term" value="P:sphingolipid biosynthetic process"/>
    <property type="evidence" value="ECO:0007669"/>
    <property type="project" value="TreeGrafter"/>
</dbReference>
<evidence type="ECO:0000256" key="2">
    <source>
        <dbReference type="ARBA" id="ARBA00022516"/>
    </source>
</evidence>
<feature type="transmembrane region" description="Helical" evidence="10">
    <location>
        <begin position="73"/>
        <end position="93"/>
    </location>
</feature>
<comment type="catalytic activity">
    <reaction evidence="10">
        <text>a very-long-chain acyl-CoA + malonyl-CoA + H(+) = a very-long-chain 3-oxoacyl-CoA + CO2 + CoA</text>
        <dbReference type="Rhea" id="RHEA:32727"/>
        <dbReference type="ChEBI" id="CHEBI:15378"/>
        <dbReference type="ChEBI" id="CHEBI:16526"/>
        <dbReference type="ChEBI" id="CHEBI:57287"/>
        <dbReference type="ChEBI" id="CHEBI:57384"/>
        <dbReference type="ChEBI" id="CHEBI:90725"/>
        <dbReference type="ChEBI" id="CHEBI:90736"/>
        <dbReference type="EC" id="2.3.1.199"/>
    </reaction>
</comment>
<protein>
    <recommendedName>
        <fullName evidence="10">Elongation of very long chain fatty acids protein</fullName>
        <ecNumber evidence="10">2.3.1.199</ecNumber>
    </recommendedName>
    <alternativeName>
        <fullName evidence="10">Very-long-chain 3-oxoacyl-CoA synthase</fullName>
    </alternativeName>
</protein>
<keyword evidence="5 10" id="KW-0276">Fatty acid metabolism</keyword>
<dbReference type="GO" id="GO:0005789">
    <property type="term" value="C:endoplasmic reticulum membrane"/>
    <property type="evidence" value="ECO:0007669"/>
    <property type="project" value="TreeGrafter"/>
</dbReference>
<evidence type="ECO:0000256" key="9">
    <source>
        <dbReference type="ARBA" id="ARBA00023160"/>
    </source>
</evidence>
<evidence type="ECO:0000256" key="8">
    <source>
        <dbReference type="ARBA" id="ARBA00023136"/>
    </source>
</evidence>
<evidence type="ECO:0000256" key="1">
    <source>
        <dbReference type="ARBA" id="ARBA00004141"/>
    </source>
</evidence>
<evidence type="ECO:0000313" key="12">
    <source>
        <dbReference type="Proteomes" id="UP000708208"/>
    </source>
</evidence>
<evidence type="ECO:0000256" key="10">
    <source>
        <dbReference type="RuleBase" id="RU361115"/>
    </source>
</evidence>
<keyword evidence="9 10" id="KW-0275">Fatty acid biosynthesis</keyword>
<dbReference type="PANTHER" id="PTHR11157:SF17">
    <property type="entry name" value="ELONGATION OF VERY LONG CHAIN FATTY ACIDS PROTEIN 6"/>
    <property type="match status" value="1"/>
</dbReference>
<dbReference type="GO" id="GO:0034625">
    <property type="term" value="P:fatty acid elongation, monounsaturated fatty acid"/>
    <property type="evidence" value="ECO:0007669"/>
    <property type="project" value="TreeGrafter"/>
</dbReference>
<dbReference type="Pfam" id="PF01151">
    <property type="entry name" value="ELO"/>
    <property type="match status" value="1"/>
</dbReference>
<dbReference type="GO" id="GO:0042761">
    <property type="term" value="P:very long-chain fatty acid biosynthetic process"/>
    <property type="evidence" value="ECO:0007669"/>
    <property type="project" value="TreeGrafter"/>
</dbReference>
<organism evidence="11 12">
    <name type="scientific">Allacma fusca</name>
    <dbReference type="NCBI Taxonomy" id="39272"/>
    <lineage>
        <taxon>Eukaryota</taxon>
        <taxon>Metazoa</taxon>
        <taxon>Ecdysozoa</taxon>
        <taxon>Arthropoda</taxon>
        <taxon>Hexapoda</taxon>
        <taxon>Collembola</taxon>
        <taxon>Symphypleona</taxon>
        <taxon>Sminthuridae</taxon>
        <taxon>Allacma</taxon>
    </lineage>
</organism>
<comment type="similarity">
    <text evidence="10">Belongs to the ELO family.</text>
</comment>
<reference evidence="11" key="1">
    <citation type="submission" date="2021-06" db="EMBL/GenBank/DDBJ databases">
        <authorList>
            <person name="Hodson N. C."/>
            <person name="Mongue J. A."/>
            <person name="Jaron S. K."/>
        </authorList>
    </citation>
    <scope>NUCLEOTIDE SEQUENCE</scope>
</reference>
<evidence type="ECO:0000256" key="4">
    <source>
        <dbReference type="ARBA" id="ARBA00022692"/>
    </source>
</evidence>
<dbReference type="AlphaFoldDB" id="A0A8J2LFT2"/>
<comment type="subcellular location">
    <subcellularLocation>
        <location evidence="1">Membrane</location>
        <topology evidence="1">Multi-pass membrane protein</topology>
    </subcellularLocation>
</comment>
<accession>A0A8J2LFT2</accession>
<evidence type="ECO:0000256" key="7">
    <source>
        <dbReference type="ARBA" id="ARBA00023098"/>
    </source>
</evidence>
<keyword evidence="3 10" id="KW-0808">Transferase</keyword>
<dbReference type="EMBL" id="CAJVCH010570267">
    <property type="protein sequence ID" value="CAG7834513.1"/>
    <property type="molecule type" value="Genomic_DNA"/>
</dbReference>
<evidence type="ECO:0000256" key="6">
    <source>
        <dbReference type="ARBA" id="ARBA00022989"/>
    </source>
</evidence>
<keyword evidence="7 10" id="KW-0443">Lipid metabolism</keyword>
<sequence length="112" mass="13003">MGFIIRFAYRLIIQLRDFAIGSLSLALKFRVPKFVSITITSLQIIQMVLGVYVNLHALVTKFNNNDCDVPMDNIFWALAMYGSYFYLFVQFFSRAYIATPKDRTTVKDLKED</sequence>
<keyword evidence="4 10" id="KW-0812">Transmembrane</keyword>
<dbReference type="EC" id="2.3.1.199" evidence="10"/>
<dbReference type="Proteomes" id="UP000708208">
    <property type="component" value="Unassembled WGS sequence"/>
</dbReference>
<dbReference type="GO" id="GO:0034626">
    <property type="term" value="P:fatty acid elongation, polyunsaturated fatty acid"/>
    <property type="evidence" value="ECO:0007669"/>
    <property type="project" value="TreeGrafter"/>
</dbReference>
<dbReference type="InterPro" id="IPR002076">
    <property type="entry name" value="ELO_fam"/>
</dbReference>
<name>A0A8J2LFT2_9HEXA</name>
<dbReference type="PANTHER" id="PTHR11157">
    <property type="entry name" value="FATTY ACID ACYL TRANSFERASE-RELATED"/>
    <property type="match status" value="1"/>
</dbReference>
<dbReference type="GO" id="GO:0009922">
    <property type="term" value="F:fatty acid elongase activity"/>
    <property type="evidence" value="ECO:0007669"/>
    <property type="project" value="UniProtKB-EC"/>
</dbReference>
<keyword evidence="2 10" id="KW-0444">Lipid biosynthesis</keyword>
<comment type="caution">
    <text evidence="10">Lacks conserved residue(s) required for the propagation of feature annotation.</text>
</comment>
<keyword evidence="12" id="KW-1185">Reference proteome</keyword>
<evidence type="ECO:0000256" key="5">
    <source>
        <dbReference type="ARBA" id="ARBA00022832"/>
    </source>
</evidence>
<evidence type="ECO:0000256" key="3">
    <source>
        <dbReference type="ARBA" id="ARBA00022679"/>
    </source>
</evidence>
<keyword evidence="8 10" id="KW-0472">Membrane</keyword>
<feature type="transmembrane region" description="Helical" evidence="10">
    <location>
        <begin position="34"/>
        <end position="53"/>
    </location>
</feature>
<gene>
    <name evidence="11" type="ORF">AFUS01_LOCUS44013</name>
</gene>
<dbReference type="GO" id="GO:0019367">
    <property type="term" value="P:fatty acid elongation, saturated fatty acid"/>
    <property type="evidence" value="ECO:0007669"/>
    <property type="project" value="TreeGrafter"/>
</dbReference>
<evidence type="ECO:0000313" key="11">
    <source>
        <dbReference type="EMBL" id="CAG7834513.1"/>
    </source>
</evidence>